<evidence type="ECO:0000313" key="9">
    <source>
        <dbReference type="Proteomes" id="UP000243579"/>
    </source>
</evidence>
<dbReference type="GO" id="GO:0052040">
    <property type="term" value="P:symbiont-mediated perturbation of host programmed cell death"/>
    <property type="evidence" value="ECO:0007669"/>
    <property type="project" value="UniProtKB-UniRule"/>
</dbReference>
<dbReference type="GO" id="GO:0005576">
    <property type="term" value="C:extracellular region"/>
    <property type="evidence" value="ECO:0007669"/>
    <property type="project" value="UniProtKB-SubCell"/>
</dbReference>
<evidence type="ECO:0000256" key="5">
    <source>
        <dbReference type="ARBA" id="ARBA00023157"/>
    </source>
</evidence>
<dbReference type="SUPFAM" id="SSF48647">
    <property type="entry name" value="Fungal elicitin"/>
    <property type="match status" value="1"/>
</dbReference>
<comment type="similarity">
    <text evidence="2 6">Belongs to the elicitin family.</text>
</comment>
<proteinExistence type="inferred from homology"/>
<evidence type="ECO:0000256" key="6">
    <source>
        <dbReference type="RuleBase" id="RU368111"/>
    </source>
</evidence>
<accession>A0A1V9ZKK2</accession>
<protein>
    <recommendedName>
        <fullName evidence="6">Elicitin</fullName>
    </recommendedName>
</protein>
<sequence>MLPYPALGKSATQHFTITHRAPMHCSTRVVLIAVLASLGALADDSLVCKQELQAKVLSTFQASAEAFRQCTADSSYQIFPYPGAMPSTPQTQAICQSPSCAVLVDQIATFPDCELAETPLRRVGLVMNEVCTAYAHGQPLPPPRQIADRINNYTPPSPPAPSTSVPSAPTFCS</sequence>
<comment type="caution">
    <text evidence="8">The sequence shown here is derived from an EMBL/GenBank/DDBJ whole genome shotgun (WGS) entry which is preliminary data.</text>
</comment>
<keyword evidence="3 6" id="KW-0964">Secreted</keyword>
<keyword evidence="5 6" id="KW-1015">Disulfide bond</keyword>
<evidence type="ECO:0000256" key="3">
    <source>
        <dbReference type="ARBA" id="ARBA00022525"/>
    </source>
</evidence>
<dbReference type="OrthoDB" id="10388772at2759"/>
<comment type="subcellular location">
    <subcellularLocation>
        <location evidence="1 6">Secreted</location>
    </subcellularLocation>
</comment>
<dbReference type="InterPro" id="IPR036470">
    <property type="entry name" value="Elicitin_sf"/>
</dbReference>
<evidence type="ECO:0000256" key="7">
    <source>
        <dbReference type="SAM" id="MobiDB-lite"/>
    </source>
</evidence>
<dbReference type="Proteomes" id="UP000243579">
    <property type="component" value="Unassembled WGS sequence"/>
</dbReference>
<keyword evidence="9" id="KW-1185">Reference proteome</keyword>
<feature type="region of interest" description="Disordered" evidence="7">
    <location>
        <begin position="141"/>
        <end position="173"/>
    </location>
</feature>
<dbReference type="EMBL" id="JNBR01000084">
    <property type="protein sequence ID" value="OQR98471.1"/>
    <property type="molecule type" value="Genomic_DNA"/>
</dbReference>
<evidence type="ECO:0000256" key="4">
    <source>
        <dbReference type="ARBA" id="ARBA00022978"/>
    </source>
</evidence>
<reference evidence="8 9" key="1">
    <citation type="journal article" date="2014" name="Genome Biol. Evol.">
        <title>The secreted proteins of Achlya hypogyna and Thraustotheca clavata identify the ancestral oomycete secretome and reveal gene acquisitions by horizontal gene transfer.</title>
        <authorList>
            <person name="Misner I."/>
            <person name="Blouin N."/>
            <person name="Leonard G."/>
            <person name="Richards T.A."/>
            <person name="Lane C.E."/>
        </authorList>
    </citation>
    <scope>NUCLEOTIDE SEQUENCE [LARGE SCALE GENOMIC DNA]</scope>
    <source>
        <strain evidence="8 9">ATCC 48635</strain>
    </source>
</reference>
<organism evidence="8 9">
    <name type="scientific">Achlya hypogyna</name>
    <name type="common">Oomycete</name>
    <name type="synonym">Protoachlya hypogyna</name>
    <dbReference type="NCBI Taxonomy" id="1202772"/>
    <lineage>
        <taxon>Eukaryota</taxon>
        <taxon>Sar</taxon>
        <taxon>Stramenopiles</taxon>
        <taxon>Oomycota</taxon>
        <taxon>Saprolegniomycetes</taxon>
        <taxon>Saprolegniales</taxon>
        <taxon>Achlyaceae</taxon>
        <taxon>Achlya</taxon>
    </lineage>
</organism>
<keyword evidence="4 6" id="KW-0928">Hypersensitive response elicitation</keyword>
<feature type="compositionally biased region" description="Low complexity" evidence="7">
    <location>
        <begin position="162"/>
        <end position="173"/>
    </location>
</feature>
<dbReference type="Gene3D" id="1.10.239.10">
    <property type="entry name" value="Elicitin domain"/>
    <property type="match status" value="1"/>
</dbReference>
<dbReference type="InterPro" id="IPR002200">
    <property type="entry name" value="Elicitin"/>
</dbReference>
<gene>
    <name evidence="8" type="ORF">ACHHYP_08659</name>
</gene>
<evidence type="ECO:0000256" key="2">
    <source>
        <dbReference type="ARBA" id="ARBA00009544"/>
    </source>
</evidence>
<dbReference type="Pfam" id="PF00964">
    <property type="entry name" value="Elicitin"/>
    <property type="match status" value="1"/>
</dbReference>
<evidence type="ECO:0000256" key="1">
    <source>
        <dbReference type="ARBA" id="ARBA00004613"/>
    </source>
</evidence>
<dbReference type="AlphaFoldDB" id="A0A1V9ZKK2"/>
<evidence type="ECO:0000313" key="8">
    <source>
        <dbReference type="EMBL" id="OQR98471.1"/>
    </source>
</evidence>
<name>A0A1V9ZKK2_ACHHY</name>
<comment type="function">
    <text evidence="6">Induces local and distal defense responses (incompatible hypersensitive reaction) in plants from the solanaceae and cruciferae families. Elicits leaf necrosis and causes the accumulation of pathogenesis-related proteins. Might interact with the lipidic molecules of the plasma membrane.</text>
</comment>